<proteinExistence type="predicted"/>
<protein>
    <submittedName>
        <fullName evidence="1">Uncharacterized protein</fullName>
    </submittedName>
</protein>
<name>A0ABQ8PDC3_9FUNG</name>
<comment type="caution">
    <text evidence="1">The sequence shown here is derived from an EMBL/GenBank/DDBJ whole genome shotgun (WGS) entry which is preliminary data.</text>
</comment>
<organism evidence="1 2">
    <name type="scientific">Coemansia umbellata</name>
    <dbReference type="NCBI Taxonomy" id="1424467"/>
    <lineage>
        <taxon>Eukaryota</taxon>
        <taxon>Fungi</taxon>
        <taxon>Fungi incertae sedis</taxon>
        <taxon>Zoopagomycota</taxon>
        <taxon>Kickxellomycotina</taxon>
        <taxon>Kickxellomycetes</taxon>
        <taxon>Kickxellales</taxon>
        <taxon>Kickxellaceae</taxon>
        <taxon>Coemansia</taxon>
    </lineage>
</organism>
<sequence length="128" mass="15396">MFINPINNITKFDDYITRDYTILFFMNMEHTRLREFRHATEPLVWYLMEQRLASYSCTREGWTRHLKQRFPKLESTEGVAFFKSGQLICHMAGFNRIEFIKMLRVFDPHTKLTKSQKEARDDGCCVFL</sequence>
<gene>
    <name evidence="1" type="ORF">EDC05_006238</name>
</gene>
<dbReference type="EMBL" id="JANBQD010000165">
    <property type="protein sequence ID" value="KAJ1986571.1"/>
    <property type="molecule type" value="Genomic_DNA"/>
</dbReference>
<dbReference type="Proteomes" id="UP001151295">
    <property type="component" value="Unassembled WGS sequence"/>
</dbReference>
<reference evidence="1" key="1">
    <citation type="submission" date="2022-07" db="EMBL/GenBank/DDBJ databases">
        <title>Phylogenomic reconstructions and comparative analyses of Kickxellomycotina fungi.</title>
        <authorList>
            <person name="Reynolds N.K."/>
            <person name="Stajich J.E."/>
            <person name="Barry K."/>
            <person name="Grigoriev I.V."/>
            <person name="Crous P."/>
            <person name="Smith M.E."/>
        </authorList>
    </citation>
    <scope>NUCLEOTIDE SEQUENCE</scope>
    <source>
        <strain evidence="1">BCRC 34882</strain>
    </source>
</reference>
<evidence type="ECO:0000313" key="2">
    <source>
        <dbReference type="Proteomes" id="UP001151295"/>
    </source>
</evidence>
<evidence type="ECO:0000313" key="1">
    <source>
        <dbReference type="EMBL" id="KAJ1986571.1"/>
    </source>
</evidence>
<accession>A0ABQ8PDC3</accession>
<keyword evidence="2" id="KW-1185">Reference proteome</keyword>